<accession>A0A382TDF8</accession>
<dbReference type="InterPro" id="IPR015422">
    <property type="entry name" value="PyrdxlP-dep_Trfase_small"/>
</dbReference>
<keyword evidence="2" id="KW-0032">Aminotransferase</keyword>
<dbReference type="Gene3D" id="3.40.640.10">
    <property type="entry name" value="Type I PLP-dependent aspartate aminotransferase-like (Major domain)"/>
    <property type="match status" value="1"/>
</dbReference>
<proteinExistence type="predicted"/>
<feature type="non-terminal residue" evidence="5">
    <location>
        <position position="1"/>
    </location>
</feature>
<name>A0A382TDF8_9ZZZZ</name>
<dbReference type="EMBL" id="UINC01135793">
    <property type="protein sequence ID" value="SVD20160.1"/>
    <property type="molecule type" value="Genomic_DNA"/>
</dbReference>
<evidence type="ECO:0000256" key="3">
    <source>
        <dbReference type="ARBA" id="ARBA00022679"/>
    </source>
</evidence>
<evidence type="ECO:0000256" key="2">
    <source>
        <dbReference type="ARBA" id="ARBA00022576"/>
    </source>
</evidence>
<evidence type="ECO:0000313" key="5">
    <source>
        <dbReference type="EMBL" id="SVD20160.1"/>
    </source>
</evidence>
<dbReference type="AlphaFoldDB" id="A0A382TDF8"/>
<dbReference type="PANTHER" id="PTHR11751:SF29">
    <property type="entry name" value="ALANINE TRANSAMINASE"/>
    <property type="match status" value="1"/>
</dbReference>
<dbReference type="PANTHER" id="PTHR11751">
    <property type="entry name" value="ALANINE AMINOTRANSFERASE"/>
    <property type="match status" value="1"/>
</dbReference>
<feature type="non-terminal residue" evidence="5">
    <location>
        <position position="138"/>
    </location>
</feature>
<evidence type="ECO:0000256" key="1">
    <source>
        <dbReference type="ARBA" id="ARBA00011738"/>
    </source>
</evidence>
<dbReference type="InterPro" id="IPR045088">
    <property type="entry name" value="ALAT1/2-like"/>
</dbReference>
<evidence type="ECO:0008006" key="6">
    <source>
        <dbReference type="Google" id="ProtNLM"/>
    </source>
</evidence>
<organism evidence="5">
    <name type="scientific">marine metagenome</name>
    <dbReference type="NCBI Taxonomy" id="408172"/>
    <lineage>
        <taxon>unclassified sequences</taxon>
        <taxon>metagenomes</taxon>
        <taxon>ecological metagenomes</taxon>
    </lineage>
</organism>
<keyword evidence="4" id="KW-0663">Pyridoxal phosphate</keyword>
<dbReference type="SUPFAM" id="SSF53383">
    <property type="entry name" value="PLP-dependent transferases"/>
    <property type="match status" value="1"/>
</dbReference>
<gene>
    <name evidence="5" type="ORF">METZ01_LOCUS373014</name>
</gene>
<dbReference type="InterPro" id="IPR015424">
    <property type="entry name" value="PyrdxlP-dep_Trfase"/>
</dbReference>
<dbReference type="Gene3D" id="1.10.287.1970">
    <property type="match status" value="1"/>
</dbReference>
<sequence length="138" mass="15528">VNKPFYVNPVLISMEYAVRGSIAKRAAELKRLGRSIIPCNIGNPQALGQPPLSFYRQVLSLIEYPEIFNNKTQKIPSIFSDIALDYGRIIIEKLEIGTGGYSDSNGHEFIREAIAEFIDKRDDVLKNNGIRSNPDNIF</sequence>
<protein>
    <recommendedName>
        <fullName evidence="6">Aminotransferase class I/classII domain-containing protein</fullName>
    </recommendedName>
</protein>
<dbReference type="GO" id="GO:0004021">
    <property type="term" value="F:L-alanine:2-oxoglutarate aminotransferase activity"/>
    <property type="evidence" value="ECO:0007669"/>
    <property type="project" value="TreeGrafter"/>
</dbReference>
<keyword evidence="3" id="KW-0808">Transferase</keyword>
<evidence type="ECO:0000256" key="4">
    <source>
        <dbReference type="ARBA" id="ARBA00022898"/>
    </source>
</evidence>
<dbReference type="InterPro" id="IPR015421">
    <property type="entry name" value="PyrdxlP-dep_Trfase_major"/>
</dbReference>
<dbReference type="Gene3D" id="3.90.1150.10">
    <property type="entry name" value="Aspartate Aminotransferase, domain 1"/>
    <property type="match status" value="1"/>
</dbReference>
<reference evidence="5" key="1">
    <citation type="submission" date="2018-05" db="EMBL/GenBank/DDBJ databases">
        <authorList>
            <person name="Lanie J.A."/>
            <person name="Ng W.-L."/>
            <person name="Kazmierczak K.M."/>
            <person name="Andrzejewski T.M."/>
            <person name="Davidsen T.M."/>
            <person name="Wayne K.J."/>
            <person name="Tettelin H."/>
            <person name="Glass J.I."/>
            <person name="Rusch D."/>
            <person name="Podicherti R."/>
            <person name="Tsui H.-C.T."/>
            <person name="Winkler M.E."/>
        </authorList>
    </citation>
    <scope>NUCLEOTIDE SEQUENCE</scope>
</reference>
<comment type="subunit">
    <text evidence="1">Homodimer.</text>
</comment>